<name>A0A9P6F5F3_9FUNG</name>
<reference evidence="2" key="1">
    <citation type="journal article" date="2020" name="Fungal Divers.">
        <title>Resolving the Mortierellaceae phylogeny through synthesis of multi-gene phylogenetics and phylogenomics.</title>
        <authorList>
            <person name="Vandepol N."/>
            <person name="Liber J."/>
            <person name="Desiro A."/>
            <person name="Na H."/>
            <person name="Kennedy M."/>
            <person name="Barry K."/>
            <person name="Grigoriev I.V."/>
            <person name="Miller A.N."/>
            <person name="O'Donnell K."/>
            <person name="Stajich J.E."/>
            <person name="Bonito G."/>
        </authorList>
    </citation>
    <scope>NUCLEOTIDE SEQUENCE</scope>
    <source>
        <strain evidence="2">NRRL 2591</strain>
    </source>
</reference>
<evidence type="ECO:0000313" key="2">
    <source>
        <dbReference type="EMBL" id="KAF9542634.1"/>
    </source>
</evidence>
<organism evidence="2 3">
    <name type="scientific">Mortierella hygrophila</name>
    <dbReference type="NCBI Taxonomy" id="979708"/>
    <lineage>
        <taxon>Eukaryota</taxon>
        <taxon>Fungi</taxon>
        <taxon>Fungi incertae sedis</taxon>
        <taxon>Mucoromycota</taxon>
        <taxon>Mortierellomycotina</taxon>
        <taxon>Mortierellomycetes</taxon>
        <taxon>Mortierellales</taxon>
        <taxon>Mortierellaceae</taxon>
        <taxon>Mortierella</taxon>
    </lineage>
</organism>
<keyword evidence="3" id="KW-1185">Reference proteome</keyword>
<dbReference type="Gene3D" id="2.60.120.200">
    <property type="match status" value="1"/>
</dbReference>
<sequence>MDVSTSYTSHNNNHNLVAAETPLSHDELYSQYGFVKNWVAPMPGTPIVASGVNITQPGVDTGAGYILHNWSTNYKTISVGPNDISFVADPYPSTTPSSAPASSSNSTVNAVSQVMQINYPKGSYAPKAGPVAGGTSFYAIPFGDDTPFEKMMISYDVAFPTGFDWVLGGKLPGIYGGHPHECSGGNQSIGNNCLTMRLMWRQDGGGEVYAYIPVADNSNFCKNPNVQCNDQYGKSIGRGLLYFPPGTWTRIDMVMQLNEPAGYNNGILDVYINGLKFISMNTIPYRTTGMVGFQGLMFSTFFGGSTPSYATSVDTSVFFRNVQLSVGEPATLYEGNGGTPAAGGKIVGSRATLESLVFSVFAIFLGVFFV</sequence>
<comment type="caution">
    <text evidence="2">The sequence shown here is derived from an EMBL/GenBank/DDBJ whole genome shotgun (WGS) entry which is preliminary data.</text>
</comment>
<dbReference type="PANTHER" id="PTHR40124:SF1">
    <property type="entry name" value="DISAGGREGATASE RELATED REPEAT PROTEIN"/>
    <property type="match status" value="1"/>
</dbReference>
<feature type="domain" description="Polysaccharide lyase 14" evidence="1">
    <location>
        <begin position="110"/>
        <end position="322"/>
    </location>
</feature>
<dbReference type="Pfam" id="PF21294">
    <property type="entry name" value="Polysacc_lyase_14"/>
    <property type="match status" value="1"/>
</dbReference>
<dbReference type="EMBL" id="JAAAXW010000133">
    <property type="protein sequence ID" value="KAF9542634.1"/>
    <property type="molecule type" value="Genomic_DNA"/>
</dbReference>
<evidence type="ECO:0000259" key="1">
    <source>
        <dbReference type="Pfam" id="PF21294"/>
    </source>
</evidence>
<dbReference type="Proteomes" id="UP000723463">
    <property type="component" value="Unassembled WGS sequence"/>
</dbReference>
<protein>
    <recommendedName>
        <fullName evidence="1">Polysaccharide lyase 14 domain-containing protein</fullName>
    </recommendedName>
</protein>
<dbReference type="PANTHER" id="PTHR40124">
    <property type="match status" value="1"/>
</dbReference>
<accession>A0A9P6F5F3</accession>
<dbReference type="InterPro" id="IPR048958">
    <property type="entry name" value="Polysacc_lyase_14"/>
</dbReference>
<evidence type="ECO:0000313" key="3">
    <source>
        <dbReference type="Proteomes" id="UP000723463"/>
    </source>
</evidence>
<dbReference type="AlphaFoldDB" id="A0A9P6F5F3"/>
<proteinExistence type="predicted"/>
<gene>
    <name evidence="2" type="ORF">EC957_001768</name>
</gene>